<evidence type="ECO:0000313" key="2">
    <source>
        <dbReference type="EMBL" id="SKC30731.1"/>
    </source>
</evidence>
<evidence type="ECO:0000256" key="1">
    <source>
        <dbReference type="SAM" id="MobiDB-lite"/>
    </source>
</evidence>
<reference evidence="2 3" key="1">
    <citation type="submission" date="2017-02" db="EMBL/GenBank/DDBJ databases">
        <authorList>
            <person name="Peterson S.W."/>
        </authorList>
    </citation>
    <scope>NUCLEOTIDE SEQUENCE [LARGE SCALE GENOMIC DNA]</scope>
    <source>
        <strain evidence="3">type strain: NCCB 100098</strain>
    </source>
</reference>
<accession>A0A1T5HV65</accession>
<protein>
    <submittedName>
        <fullName evidence="2">Uncharacterized protein</fullName>
    </submittedName>
</protein>
<organism evidence="2 3">
    <name type="scientific">Photobacterium piscicola</name>
    <dbReference type="NCBI Taxonomy" id="1378299"/>
    <lineage>
        <taxon>Bacteria</taxon>
        <taxon>Pseudomonadati</taxon>
        <taxon>Pseudomonadota</taxon>
        <taxon>Gammaproteobacteria</taxon>
        <taxon>Vibrionales</taxon>
        <taxon>Vibrionaceae</taxon>
        <taxon>Photobacterium</taxon>
    </lineage>
</organism>
<sequence>MKSLAPGLKPKRQSNMSSVGSGNLSRERDFRVSLTNLALVKN</sequence>
<feature type="region of interest" description="Disordered" evidence="1">
    <location>
        <begin position="1"/>
        <end position="25"/>
    </location>
</feature>
<dbReference type="AlphaFoldDB" id="A0A1T5HV65"/>
<feature type="compositionally biased region" description="Polar residues" evidence="1">
    <location>
        <begin position="13"/>
        <end position="24"/>
    </location>
</feature>
<dbReference type="EMBL" id="FUZI01000001">
    <property type="protein sequence ID" value="SKC30731.1"/>
    <property type="molecule type" value="Genomic_DNA"/>
</dbReference>
<evidence type="ECO:0000313" key="3">
    <source>
        <dbReference type="Proteomes" id="UP000189966"/>
    </source>
</evidence>
<dbReference type="Proteomes" id="UP000189966">
    <property type="component" value="Unassembled WGS sequence"/>
</dbReference>
<name>A0A1T5HV65_9GAMM</name>
<dbReference type="RefSeq" id="WP_268877575.1">
    <property type="nucleotide sequence ID" value="NZ_FUZI01000001.1"/>
</dbReference>
<gene>
    <name evidence="2" type="ORF">CZ809_00208</name>
</gene>
<proteinExistence type="predicted"/>